<keyword evidence="2" id="KW-1185">Reference proteome</keyword>
<dbReference type="Proteomes" id="UP000550729">
    <property type="component" value="Unassembled WGS sequence"/>
</dbReference>
<gene>
    <name evidence="1" type="ORF">HH308_14445</name>
</gene>
<comment type="caution">
    <text evidence="1">The sequence shown here is derived from an EMBL/GenBank/DDBJ whole genome shotgun (WGS) entry which is preliminary data.</text>
</comment>
<proteinExistence type="predicted"/>
<evidence type="ECO:0000313" key="1">
    <source>
        <dbReference type="EMBL" id="NMO02415.1"/>
    </source>
</evidence>
<name>A0A848L012_9ACTN</name>
<evidence type="ECO:0000313" key="2">
    <source>
        <dbReference type="Proteomes" id="UP000550729"/>
    </source>
</evidence>
<dbReference type="AlphaFoldDB" id="A0A848L012"/>
<dbReference type="RefSeq" id="WP_170194927.1">
    <property type="nucleotide sequence ID" value="NZ_JABBNB010000014.1"/>
</dbReference>
<sequence length="103" mass="11165">MFTDEQSATRALGAAFHNKPEFALHWLRSIGINADVIRSVSIERQYEVPGPHGKKRKADVYLEVEDGSLEVVIVEAKVAASAAVGGDGVECKCPKWVVGRFGP</sequence>
<protein>
    <submittedName>
        <fullName evidence="1">Uncharacterized protein</fullName>
    </submittedName>
</protein>
<dbReference type="EMBL" id="JABBNB010000014">
    <property type="protein sequence ID" value="NMO02415.1"/>
    <property type="molecule type" value="Genomic_DNA"/>
</dbReference>
<accession>A0A848L012</accession>
<reference evidence="1 2" key="1">
    <citation type="submission" date="2020-04" db="EMBL/GenBank/DDBJ databases">
        <title>Gordonia sp. nov. TBRC 11910.</title>
        <authorList>
            <person name="Suriyachadkun C."/>
        </authorList>
    </citation>
    <scope>NUCLEOTIDE SEQUENCE [LARGE SCALE GENOMIC DNA]</scope>
    <source>
        <strain evidence="1 2">TBRC 11910</strain>
    </source>
</reference>
<organism evidence="1 2">
    <name type="scientific">Gordonia asplenii</name>
    <dbReference type="NCBI Taxonomy" id="2725283"/>
    <lineage>
        <taxon>Bacteria</taxon>
        <taxon>Bacillati</taxon>
        <taxon>Actinomycetota</taxon>
        <taxon>Actinomycetes</taxon>
        <taxon>Mycobacteriales</taxon>
        <taxon>Gordoniaceae</taxon>
        <taxon>Gordonia</taxon>
    </lineage>
</organism>